<accession>Q70AW8</accession>
<dbReference type="Pfam" id="PF13560">
    <property type="entry name" value="HTH_31"/>
    <property type="match status" value="1"/>
</dbReference>
<dbReference type="SMART" id="SM00530">
    <property type="entry name" value="HTH_XRE"/>
    <property type="match status" value="1"/>
</dbReference>
<dbReference type="PANTHER" id="PTHR47691:SF3">
    <property type="entry name" value="HTH-TYPE TRANSCRIPTIONAL REGULATOR RV0890C-RELATED"/>
    <property type="match status" value="1"/>
</dbReference>
<dbReference type="PROSITE" id="PS50943">
    <property type="entry name" value="HTH_CROC1"/>
    <property type="match status" value="1"/>
</dbReference>
<dbReference type="PANTHER" id="PTHR47691">
    <property type="entry name" value="REGULATOR-RELATED"/>
    <property type="match status" value="1"/>
</dbReference>
<reference evidence="3" key="1">
    <citation type="journal article" date="2004" name="Microbiology">
        <title>Organization of the teicoplanin gene cluster in Actinoplanes teichomyceticus.</title>
        <authorList>
            <person name="Sosio M."/>
            <person name="Kloosterman H."/>
            <person name="Bianchi A."/>
            <person name="de Vreugd P."/>
            <person name="Dijkhuizen L."/>
            <person name="Donadio S."/>
        </authorList>
    </citation>
    <scope>NUCLEOTIDE SEQUENCE</scope>
    <source>
        <strain evidence="3">ATCC31131</strain>
    </source>
</reference>
<dbReference type="SUPFAM" id="SSF52540">
    <property type="entry name" value="P-loop containing nucleoside triphosphate hydrolases"/>
    <property type="match status" value="1"/>
</dbReference>
<proteinExistence type="predicted"/>
<dbReference type="PRINTS" id="PR00364">
    <property type="entry name" value="DISEASERSIST"/>
</dbReference>
<dbReference type="InterPro" id="IPR027417">
    <property type="entry name" value="P-loop_NTPase"/>
</dbReference>
<dbReference type="Gene3D" id="1.10.260.40">
    <property type="entry name" value="lambda repressor-like DNA-binding domains"/>
    <property type="match status" value="1"/>
</dbReference>
<dbReference type="EMBL" id="AJ605139">
    <property type="protein sequence ID" value="CAE53381.1"/>
    <property type="molecule type" value="Genomic_DNA"/>
</dbReference>
<dbReference type="SUPFAM" id="SSF47413">
    <property type="entry name" value="lambda repressor-like DNA-binding domains"/>
    <property type="match status" value="1"/>
</dbReference>
<organism evidence="3">
    <name type="scientific">Actinoplanes teichomyceticus</name>
    <dbReference type="NCBI Taxonomy" id="1867"/>
    <lineage>
        <taxon>Bacteria</taxon>
        <taxon>Bacillati</taxon>
        <taxon>Actinomycetota</taxon>
        <taxon>Actinomycetes</taxon>
        <taxon>Micromonosporales</taxon>
        <taxon>Micromonosporaceae</taxon>
        <taxon>Actinoplanes</taxon>
    </lineage>
</organism>
<dbReference type="AlphaFoldDB" id="Q70AW8"/>
<gene>
    <name evidence="3" type="primary">tei10</name>
</gene>
<name>Q70AW8_ACTTI</name>
<feature type="domain" description="HTH cro/C1-type" evidence="2">
    <location>
        <begin position="6"/>
        <end position="63"/>
    </location>
</feature>
<feature type="region of interest" description="Disordered" evidence="1">
    <location>
        <begin position="514"/>
        <end position="538"/>
    </location>
</feature>
<evidence type="ECO:0000259" key="2">
    <source>
        <dbReference type="PROSITE" id="PS50943"/>
    </source>
</evidence>
<dbReference type="Gene3D" id="3.40.50.300">
    <property type="entry name" value="P-loop containing nucleotide triphosphate hydrolases"/>
    <property type="match status" value="1"/>
</dbReference>
<dbReference type="InterPro" id="IPR001387">
    <property type="entry name" value="Cro/C1-type_HTH"/>
</dbReference>
<protein>
    <submittedName>
        <fullName evidence="3">Transcriptional regulator, AfsR type</fullName>
    </submittedName>
</protein>
<evidence type="ECO:0000313" key="3">
    <source>
        <dbReference type="EMBL" id="CAE53381.1"/>
    </source>
</evidence>
<sequence length="538" mass="56720">MFGEHVRTHRQRLGLTQDDLAERAGLGVRSIRNIEAGRVRVPRPSTVRLLADAFALTGPARDLFCSIAAAPRAVPVAPSDPPVVPRQLPAASPAHVGRRAALAALDQLLVTPCRLAVVQGPAGIGKSTLALHWAHRVASRFPDGQLYLDLKGYGPAPAPLGVADALCRLLDGFGVPAARIPADTDARAALLRSVTADRSFLLVLDNARDADQVRPLLPGAPGAVTVVTSRADHAGLVTTAAARLVPLGLFHERDAIDLLTHHLGAERVAAEPAAVSAIIGRCARLPLALAIIAGRGAARADFPLSELTGGPSVLDELTGDDVGADFRTVISWSYRLLSTSAARLFRLLGAAPGRDIGPAAAASLAGTPVRATRRDLRELTAAHLAHEHRSGRYQVHALLRSYAVELCSGHDPASERDTARRRLVDHYLHAAYAAAPLLAPRLARGPLPARCDGVTAERPADSRAAFDWFTDEYPNLVEVLALARDLGLHAHAWQLAGAVGAFRHRRGRWHDVIGPHRDAPAVAPGDPIASGTPGTGSA</sequence>
<dbReference type="CDD" id="cd00093">
    <property type="entry name" value="HTH_XRE"/>
    <property type="match status" value="1"/>
</dbReference>
<evidence type="ECO:0000256" key="1">
    <source>
        <dbReference type="SAM" id="MobiDB-lite"/>
    </source>
</evidence>
<dbReference type="InterPro" id="IPR010982">
    <property type="entry name" value="Lambda_DNA-bd_dom_sf"/>
</dbReference>
<dbReference type="GO" id="GO:0003677">
    <property type="term" value="F:DNA binding"/>
    <property type="evidence" value="ECO:0007669"/>
    <property type="project" value="InterPro"/>
</dbReference>